<organism evidence="1 2">
    <name type="scientific">Candidatus Curtissbacteria bacterium GW2011_GWA1_40_9</name>
    <dbReference type="NCBI Taxonomy" id="1618408"/>
    <lineage>
        <taxon>Bacteria</taxon>
        <taxon>Candidatus Curtissiibacteriota</taxon>
    </lineage>
</organism>
<dbReference type="STRING" id="1618408.UU23_C0001G0022"/>
<sequence>MIETYIDIKHTQDDEIRQVAEVLTAIRRARKTGKLDLFIAFMAKEHCAIKIAKGPTMQTHMATIFAQTEYDPDENPQDPLEIKIDANELTVENITDSVINFLFVHFPEALNCKINFYKNYRDYKTKNPIKIIQAAA</sequence>
<evidence type="ECO:0000313" key="1">
    <source>
        <dbReference type="EMBL" id="KKR78258.1"/>
    </source>
</evidence>
<proteinExistence type="predicted"/>
<accession>A0A0G0TMP9</accession>
<gene>
    <name evidence="1" type="ORF">UU23_C0001G0022</name>
</gene>
<protein>
    <submittedName>
        <fullName evidence="1">Uncharacterized protein</fullName>
    </submittedName>
</protein>
<reference evidence="1 2" key="1">
    <citation type="journal article" date="2015" name="Nature">
        <title>rRNA introns, odd ribosomes, and small enigmatic genomes across a large radiation of phyla.</title>
        <authorList>
            <person name="Brown C.T."/>
            <person name="Hug L.A."/>
            <person name="Thomas B.C."/>
            <person name="Sharon I."/>
            <person name="Castelle C.J."/>
            <person name="Singh A."/>
            <person name="Wilkins M.J."/>
            <person name="Williams K.H."/>
            <person name="Banfield J.F."/>
        </authorList>
    </citation>
    <scope>NUCLEOTIDE SEQUENCE [LARGE SCALE GENOMIC DNA]</scope>
</reference>
<dbReference type="Proteomes" id="UP000034292">
    <property type="component" value="Unassembled WGS sequence"/>
</dbReference>
<dbReference type="EMBL" id="LBZV01000001">
    <property type="protein sequence ID" value="KKR78258.1"/>
    <property type="molecule type" value="Genomic_DNA"/>
</dbReference>
<comment type="caution">
    <text evidence="1">The sequence shown here is derived from an EMBL/GenBank/DDBJ whole genome shotgun (WGS) entry which is preliminary data.</text>
</comment>
<name>A0A0G0TMP9_9BACT</name>
<dbReference type="AlphaFoldDB" id="A0A0G0TMP9"/>
<evidence type="ECO:0000313" key="2">
    <source>
        <dbReference type="Proteomes" id="UP000034292"/>
    </source>
</evidence>